<dbReference type="SUPFAM" id="SSF89733">
    <property type="entry name" value="L-sulfolactate dehydrogenase-like"/>
    <property type="match status" value="1"/>
</dbReference>
<dbReference type="OrthoDB" id="9769447at2"/>
<dbReference type="GO" id="GO:0016491">
    <property type="term" value="F:oxidoreductase activity"/>
    <property type="evidence" value="ECO:0007669"/>
    <property type="project" value="UniProtKB-KW"/>
</dbReference>
<organism evidence="3 4">
    <name type="scientific">Planctomicrobium piriforme</name>
    <dbReference type="NCBI Taxonomy" id="1576369"/>
    <lineage>
        <taxon>Bacteria</taxon>
        <taxon>Pseudomonadati</taxon>
        <taxon>Planctomycetota</taxon>
        <taxon>Planctomycetia</taxon>
        <taxon>Planctomycetales</taxon>
        <taxon>Planctomycetaceae</taxon>
        <taxon>Planctomicrobium</taxon>
    </lineage>
</organism>
<evidence type="ECO:0000256" key="2">
    <source>
        <dbReference type="ARBA" id="ARBA00023002"/>
    </source>
</evidence>
<keyword evidence="2" id="KW-0560">Oxidoreductase</keyword>
<proteinExistence type="inferred from homology"/>
<dbReference type="RefSeq" id="WP_092050704.1">
    <property type="nucleotide sequence ID" value="NZ_FOQD01000009.1"/>
</dbReference>
<dbReference type="InterPro" id="IPR036111">
    <property type="entry name" value="Mal/L-sulfo/L-lacto_DH-like_sf"/>
</dbReference>
<dbReference type="PANTHER" id="PTHR11091">
    <property type="entry name" value="OXIDOREDUCTASE-RELATED"/>
    <property type="match status" value="1"/>
</dbReference>
<keyword evidence="4" id="KW-1185">Reference proteome</keyword>
<dbReference type="AlphaFoldDB" id="A0A1I3IAS3"/>
<sequence length="356" mass="37993">MPTLNYAKLFELGRKILIGAGVPDDDAAVVAEELADANVVGHDSHGVMRLVQYVEFVRDGFAKPGAHFELVKDGPTYAVIDGHFNFGQVTTRAALQLGILKAKEHGTATVLIRNCNHIGRLGAYTHEAALAGMVALMAVNAPGPGGVAPFGGMERRLGTNPISIAAPAGDDAVVLDMTTSATAEGKLRVSKQKGEMVAEGLIIDGYGKPSCDPNAYYDKPFGSILPLGGALMGHKGFGLSVMIDILCGVLSNSGVCRTDLPRGANGVWLQLVEIERFLPRADYDRWMQCYIESIKGCPRLPGVNEILMPGEVERRCRELRMKTGVDIPAETWRQLQELAAGLKVNLDAVVKTAAAS</sequence>
<reference evidence="4" key="1">
    <citation type="submission" date="2016-10" db="EMBL/GenBank/DDBJ databases">
        <authorList>
            <person name="Varghese N."/>
            <person name="Submissions S."/>
        </authorList>
    </citation>
    <scope>NUCLEOTIDE SEQUENCE [LARGE SCALE GENOMIC DNA]</scope>
    <source>
        <strain evidence="4">DSM 26348</strain>
    </source>
</reference>
<evidence type="ECO:0000313" key="4">
    <source>
        <dbReference type="Proteomes" id="UP000199518"/>
    </source>
</evidence>
<dbReference type="InterPro" id="IPR043143">
    <property type="entry name" value="Mal/L-sulf/L-lact_DH-like_NADP"/>
</dbReference>
<dbReference type="STRING" id="1576369.SAMN05421753_10938"/>
<evidence type="ECO:0000256" key="1">
    <source>
        <dbReference type="ARBA" id="ARBA00006056"/>
    </source>
</evidence>
<dbReference type="InterPro" id="IPR043144">
    <property type="entry name" value="Mal/L-sulf/L-lact_DH-like_ah"/>
</dbReference>
<dbReference type="Gene3D" id="3.30.1370.60">
    <property type="entry name" value="Hypothetical oxidoreductase yiak, domain 2"/>
    <property type="match status" value="1"/>
</dbReference>
<comment type="similarity">
    <text evidence="1">Belongs to the LDH2/MDH2 oxidoreductase family.</text>
</comment>
<dbReference type="Pfam" id="PF02615">
    <property type="entry name" value="Ldh_2"/>
    <property type="match status" value="1"/>
</dbReference>
<dbReference type="EMBL" id="FOQD01000009">
    <property type="protein sequence ID" value="SFI44950.1"/>
    <property type="molecule type" value="Genomic_DNA"/>
</dbReference>
<dbReference type="Proteomes" id="UP000199518">
    <property type="component" value="Unassembled WGS sequence"/>
</dbReference>
<accession>A0A1I3IAS3</accession>
<gene>
    <name evidence="3" type="ORF">SAMN05421753_10938</name>
</gene>
<name>A0A1I3IAS3_9PLAN</name>
<dbReference type="PANTHER" id="PTHR11091:SF0">
    <property type="entry name" value="MALATE DEHYDROGENASE"/>
    <property type="match status" value="1"/>
</dbReference>
<dbReference type="InterPro" id="IPR003767">
    <property type="entry name" value="Malate/L-lactate_DH-like"/>
</dbReference>
<evidence type="ECO:0000313" key="3">
    <source>
        <dbReference type="EMBL" id="SFI44950.1"/>
    </source>
</evidence>
<dbReference type="Gene3D" id="1.10.1530.10">
    <property type="match status" value="1"/>
</dbReference>
<protein>
    <submittedName>
        <fullName evidence="3">Uncharacterized oxidoreductase</fullName>
    </submittedName>
</protein>